<dbReference type="SUPFAM" id="SSF53756">
    <property type="entry name" value="UDP-Glycosyltransferase/glycogen phosphorylase"/>
    <property type="match status" value="1"/>
</dbReference>
<dbReference type="InterPro" id="IPR007235">
    <property type="entry name" value="Glyco_trans_28_C"/>
</dbReference>
<comment type="similarity">
    <text evidence="2">Belongs to the glycosyltransferase 28 family.</text>
</comment>
<dbReference type="RefSeq" id="WP_210118822.1">
    <property type="nucleotide sequence ID" value="NZ_CP054142.1"/>
</dbReference>
<dbReference type="GO" id="GO:0009247">
    <property type="term" value="P:glycolipid biosynthetic process"/>
    <property type="evidence" value="ECO:0007669"/>
    <property type="project" value="InterPro"/>
</dbReference>
<evidence type="ECO:0000259" key="5">
    <source>
        <dbReference type="Pfam" id="PF04101"/>
    </source>
</evidence>
<dbReference type="Pfam" id="PF04101">
    <property type="entry name" value="Glyco_tran_28_C"/>
    <property type="match status" value="1"/>
</dbReference>
<feature type="domain" description="Glycosyl transferase family 28 C-terminal" evidence="5">
    <location>
        <begin position="214"/>
        <end position="348"/>
    </location>
</feature>
<dbReference type="Pfam" id="PF06925">
    <property type="entry name" value="MGDG_synth"/>
    <property type="match status" value="1"/>
</dbReference>
<dbReference type="KEGG" id="tpav:HRQ91_06535"/>
<protein>
    <submittedName>
        <fullName evidence="7">Glycosyltransferase</fullName>
    </submittedName>
</protein>
<dbReference type="AlphaFoldDB" id="A0A975F4X6"/>
<evidence type="ECO:0000256" key="1">
    <source>
        <dbReference type="ARBA" id="ARBA00004370"/>
    </source>
</evidence>
<dbReference type="InterPro" id="IPR050519">
    <property type="entry name" value="Glycosyltransf_28_UgtP"/>
</dbReference>
<keyword evidence="3" id="KW-0328">Glycosyltransferase</keyword>
<comment type="subcellular location">
    <subcellularLocation>
        <location evidence="1">Membrane</location>
    </subcellularLocation>
</comment>
<feature type="domain" description="Diacylglycerol glucosyltransferase N-terminal" evidence="6">
    <location>
        <begin position="16"/>
        <end position="178"/>
    </location>
</feature>
<accession>A0A975F4X6</accession>
<evidence type="ECO:0000256" key="4">
    <source>
        <dbReference type="ARBA" id="ARBA00022679"/>
    </source>
</evidence>
<sequence length="385" mass="43493">MQRKFVFLYLNTGSGHISAAKTLKNALENEYPGTEVHLLHGFGEGRNLGKLIFEKIYALACNYIPGLYPLIYDTAQHRFVQSLYVAGLSVRVPKRLRRFILKSRITDVISFHFALTPPLVKVLKYIPWKVNVSEVVTDPFNGTHAWFYERESRFLVYSERMKEEAVTECGVKPSHIKLIPFLSDPKFQKKLSEAELTELFIKHGFTPGKKIVLFAGGGEGLAGILKIINRCISHSANFAIAVVCGRDAAGKKKLEAISKKNPSLGLHVFGFVDFMDELVKICSCAVIKAGPATLMEVLQCKKPVIICRYIHNQELENVRYVVKNKLGWFISDPDKIFDKINEILTDESLARKTSRRFDDVKIDTDVLKAAGIVYENEWADETSAF</sequence>
<dbReference type="InterPro" id="IPR009695">
    <property type="entry name" value="Diacylglyc_glucosyltr_N"/>
</dbReference>
<evidence type="ECO:0000256" key="2">
    <source>
        <dbReference type="ARBA" id="ARBA00006962"/>
    </source>
</evidence>
<evidence type="ECO:0000256" key="3">
    <source>
        <dbReference type="ARBA" id="ARBA00022676"/>
    </source>
</evidence>
<dbReference type="Proteomes" id="UP000671908">
    <property type="component" value="Chromosome"/>
</dbReference>
<reference evidence="7 8" key="1">
    <citation type="journal article" date="2021" name="Microbiol. Resour. Announc.">
        <title>Complete Genome Sequences of Three Human Oral Treponema parvum Isolates.</title>
        <authorList>
            <person name="Zeng H."/>
            <person name="Watt R.M."/>
        </authorList>
    </citation>
    <scope>NUCLEOTIDE SEQUENCE [LARGE SCALE GENOMIC DNA]</scope>
    <source>
        <strain evidence="7 8">ATCC 700770</strain>
    </source>
</reference>
<name>A0A975F4X6_9SPIR</name>
<dbReference type="EMBL" id="CP054142">
    <property type="protein sequence ID" value="QTQ14139.1"/>
    <property type="molecule type" value="Genomic_DNA"/>
</dbReference>
<gene>
    <name evidence="7" type="ORF">HRQ91_06535</name>
</gene>
<dbReference type="PANTHER" id="PTHR43025:SF3">
    <property type="entry name" value="MONOGALACTOSYLDIACYLGLYCEROL SYNTHASE 1, CHLOROPLASTIC"/>
    <property type="match status" value="1"/>
</dbReference>
<keyword evidence="4" id="KW-0808">Transferase</keyword>
<dbReference type="GO" id="GO:0016020">
    <property type="term" value="C:membrane"/>
    <property type="evidence" value="ECO:0007669"/>
    <property type="project" value="UniProtKB-SubCell"/>
</dbReference>
<organism evidence="7 8">
    <name type="scientific">Treponema parvum</name>
    <dbReference type="NCBI Taxonomy" id="138851"/>
    <lineage>
        <taxon>Bacteria</taxon>
        <taxon>Pseudomonadati</taxon>
        <taxon>Spirochaetota</taxon>
        <taxon>Spirochaetia</taxon>
        <taxon>Spirochaetales</taxon>
        <taxon>Treponemataceae</taxon>
        <taxon>Treponema</taxon>
    </lineage>
</organism>
<dbReference type="GO" id="GO:0016758">
    <property type="term" value="F:hexosyltransferase activity"/>
    <property type="evidence" value="ECO:0007669"/>
    <property type="project" value="InterPro"/>
</dbReference>
<dbReference type="Gene3D" id="3.40.50.2000">
    <property type="entry name" value="Glycogen Phosphorylase B"/>
    <property type="match status" value="1"/>
</dbReference>
<evidence type="ECO:0000259" key="6">
    <source>
        <dbReference type="Pfam" id="PF06925"/>
    </source>
</evidence>
<keyword evidence="8" id="KW-1185">Reference proteome</keyword>
<dbReference type="PANTHER" id="PTHR43025">
    <property type="entry name" value="MONOGALACTOSYLDIACYLGLYCEROL SYNTHASE"/>
    <property type="match status" value="1"/>
</dbReference>
<evidence type="ECO:0000313" key="8">
    <source>
        <dbReference type="Proteomes" id="UP000671908"/>
    </source>
</evidence>
<evidence type="ECO:0000313" key="7">
    <source>
        <dbReference type="EMBL" id="QTQ14139.1"/>
    </source>
</evidence>
<proteinExistence type="inferred from homology"/>